<comment type="catalytic activity">
    <reaction evidence="15">
        <text>Endonucleolytic cleavage of single-stranded RNA in A- and U-rich regions.</text>
        <dbReference type="EC" id="3.1.26.12"/>
    </reaction>
</comment>
<evidence type="ECO:0000256" key="13">
    <source>
        <dbReference type="ARBA" id="ARBA00022884"/>
    </source>
</evidence>
<accession>A0ABV7D205</accession>
<keyword evidence="15" id="KW-0862">Zinc</keyword>
<dbReference type="InterPro" id="IPR019307">
    <property type="entry name" value="RNA-bd_AU-1/RNase_E/G"/>
</dbReference>
<evidence type="ECO:0000256" key="16">
    <source>
        <dbReference type="SAM" id="MobiDB-lite"/>
    </source>
</evidence>
<evidence type="ECO:0000256" key="8">
    <source>
        <dbReference type="ARBA" id="ARBA00022723"/>
    </source>
</evidence>
<evidence type="ECO:0000256" key="9">
    <source>
        <dbReference type="ARBA" id="ARBA00022730"/>
    </source>
</evidence>
<feature type="compositionally biased region" description="Polar residues" evidence="16">
    <location>
        <begin position="808"/>
        <end position="817"/>
    </location>
</feature>
<keyword evidence="8 15" id="KW-0479">Metal-binding</keyword>
<evidence type="ECO:0000256" key="4">
    <source>
        <dbReference type="ARBA" id="ARBA00022519"/>
    </source>
</evidence>
<reference evidence="19" key="1">
    <citation type="journal article" date="2019" name="Int. J. Syst. Evol. Microbiol.">
        <title>The Global Catalogue of Microorganisms (GCM) 10K type strain sequencing project: providing services to taxonomists for standard genome sequencing and annotation.</title>
        <authorList>
            <consortium name="The Broad Institute Genomics Platform"/>
            <consortium name="The Broad Institute Genome Sequencing Center for Infectious Disease"/>
            <person name="Wu L."/>
            <person name="Ma J."/>
        </authorList>
    </citation>
    <scope>NUCLEOTIDE SEQUENCE [LARGE SCALE GENOMIC DNA]</scope>
    <source>
        <strain evidence="19">KCTC 62164</strain>
    </source>
</reference>
<comment type="subcellular location">
    <subcellularLocation>
        <location evidence="15">Cytoplasm</location>
    </subcellularLocation>
    <subcellularLocation>
        <location evidence="15">Cell inner membrane</location>
        <topology evidence="15">Peripheral membrane protein</topology>
        <orientation evidence="15">Cytoplasmic side</orientation>
    </subcellularLocation>
</comment>
<keyword evidence="14 15" id="KW-0472">Membrane</keyword>
<sequence>MSTRMLIDARHSEETRVTVVKGSRVEEFDYESSTRRQLKGNIYLARVTRVEPSLQAAFVEYGGNRHGFLAFSEIHPDYYQIPVEDREALIAAESEEVNAAEVDDDTSIQEDKPKPSRRRRGRRPAVAEKVADSSASISSDAEDLGEDASSEAMEETDELATEVKSGDEEDKDAAIEEVASRRRNLRVLKRRYNIQEVIKRRQVLLIQVVKEERGNKGAALTTYLSLAGRYCVLMPNSTHAGGISRKISSMADRKKLKEIISSLEVPQDMGLIVRTAGMQRTKVEIKRDYEYLLRLWNGIRDLTLQSTAPALVYEEGNLIKRTIRDLYAREVDEILVEGEEGYRAAKDFMKLLMPSHAKKVQHYKDRIPLFHRYQVESHLEAMYQPIVQLRSGGYIVINPTEALISIDVNSGRATKEHNIEETALKTNLEAAEEVARQLRLRDMAGLIVIDFIDMEDRNNNRSVERRMKDFLKADRARIQVGRISSFGLMEMSRQRLRPNLLEVAMETCHHCAGTGIVRSIESAALMALRQLEEEGIRNRSSVVRICTNPDVAVYLLNKKRAMLTNLEVQYNYVIEILSQPSLGQSDIELTREAATEPRPEVLPELAITPETIMPAVAAPVPVASASAANHASVDTVPEHHTEEASSDDQPRRKRRRRRRRRRGPEDAVTGEIRAANQPNTETSDEAPEGEAVVTPEGTSSEDETSPANRTSRRRRGSRGGRRRRERPDTDVATEAPPSDAAIAATDAVAQEATVATSTETPAIAPAPIEDAKPVRRRRRVVKTAVPEVVVSEAAPVVIETQKPEANDTAPQSAPSENTVEKAQPKRRAPRKRATPAAKVAENTVADATVDVPEAKKPVRRTRKKAEPKAAPADTSTDTVSNAETADTTAEKKPVRRKRAPAAAAAAVETSAPKKAAAKTADSNTKIVVNKVPDSEPATDSSSRRKGWWQRTFG</sequence>
<feature type="binding site" evidence="15">
    <location>
        <position position="511"/>
    </location>
    <ligand>
        <name>Zn(2+)</name>
        <dbReference type="ChEBI" id="CHEBI:29105"/>
        <note>ligand shared between dimeric partners</note>
    </ligand>
</feature>
<feature type="compositionally biased region" description="Acidic residues" evidence="16">
    <location>
        <begin position="97"/>
        <end position="108"/>
    </location>
</feature>
<dbReference type="Proteomes" id="UP001595444">
    <property type="component" value="Unassembled WGS sequence"/>
</dbReference>
<comment type="similarity">
    <text evidence="1">Belongs to the RNase E/G family. RNase G subfamily.</text>
</comment>
<dbReference type="HAMAP" id="MF_00970">
    <property type="entry name" value="RNase_E"/>
    <property type="match status" value="1"/>
</dbReference>
<keyword evidence="13 15" id="KW-0694">RNA-binding</keyword>
<dbReference type="InterPro" id="IPR012340">
    <property type="entry name" value="NA-bd_OB-fold"/>
</dbReference>
<gene>
    <name evidence="15" type="primary">rne</name>
    <name evidence="18" type="ORF">ACFOKA_03395</name>
</gene>
<dbReference type="SUPFAM" id="SSF50249">
    <property type="entry name" value="Nucleic acid-binding proteins"/>
    <property type="match status" value="1"/>
</dbReference>
<feature type="compositionally biased region" description="Acidic residues" evidence="16">
    <location>
        <begin position="140"/>
        <end position="160"/>
    </location>
</feature>
<evidence type="ECO:0000313" key="19">
    <source>
        <dbReference type="Proteomes" id="UP001595444"/>
    </source>
</evidence>
<keyword evidence="15" id="KW-0820">tRNA-binding</keyword>
<dbReference type="RefSeq" id="WP_194212308.1">
    <property type="nucleotide sequence ID" value="NZ_CP061205.1"/>
</dbReference>
<feature type="region of interest" description="Disordered" evidence="16">
    <location>
        <begin position="628"/>
        <end position="777"/>
    </location>
</feature>
<keyword evidence="9 15" id="KW-0699">rRNA-binding</keyword>
<keyword evidence="11 15" id="KW-0378">Hydrolase</keyword>
<name>A0ABV7D205_9PROT</name>
<feature type="region of interest" description="Required for zinc-mediated homotetramerization and catalytic activity" evidence="15">
    <location>
        <begin position="508"/>
        <end position="511"/>
    </location>
</feature>
<comment type="caution">
    <text evidence="18">The sequence shown here is derived from an EMBL/GenBank/DDBJ whole genome shotgun (WGS) entry which is preliminary data.</text>
</comment>
<feature type="compositionally biased region" description="Basic residues" evidence="16">
    <location>
        <begin position="710"/>
        <end position="724"/>
    </location>
</feature>
<keyword evidence="2 15" id="KW-1003">Cell membrane</keyword>
<dbReference type="EC" id="3.1.26.12" evidence="15"/>
<organism evidence="18 19">
    <name type="scientific">Kordiimonas pumila</name>
    <dbReference type="NCBI Taxonomy" id="2161677"/>
    <lineage>
        <taxon>Bacteria</taxon>
        <taxon>Pseudomonadati</taxon>
        <taxon>Pseudomonadota</taxon>
        <taxon>Alphaproteobacteria</taxon>
        <taxon>Kordiimonadales</taxon>
        <taxon>Kordiimonadaceae</taxon>
        <taxon>Kordiimonas</taxon>
    </lineage>
</organism>
<feature type="compositionally biased region" description="Low complexity" evidence="16">
    <location>
        <begin position="900"/>
        <end position="920"/>
    </location>
</feature>
<evidence type="ECO:0000256" key="2">
    <source>
        <dbReference type="ARBA" id="ARBA00022475"/>
    </source>
</evidence>
<comment type="function">
    <text evidence="15">Endoribonuclease that plays a central role in RNA processing and decay. Required for the maturation of 5S and 16S rRNAs and the majority of tRNAs. Also involved in the degradation of most mRNAs.</text>
</comment>
<feature type="binding site" evidence="15">
    <location>
        <position position="508"/>
    </location>
    <ligand>
        <name>Zn(2+)</name>
        <dbReference type="ChEBI" id="CHEBI:29105"/>
        <note>ligand shared between dimeric partners</note>
    </ligand>
</feature>
<keyword evidence="7 15" id="KW-0540">Nuclease</keyword>
<keyword evidence="4 15" id="KW-0997">Cell inner membrane</keyword>
<dbReference type="InterPro" id="IPR004659">
    <property type="entry name" value="RNase_E/G"/>
</dbReference>
<dbReference type="InterPro" id="IPR003029">
    <property type="entry name" value="S1_domain"/>
</dbReference>
<dbReference type="Gene3D" id="3.40.1260.20">
    <property type="entry name" value="Ribonuclease E, catalytic domain"/>
    <property type="match status" value="1"/>
</dbReference>
<feature type="compositionally biased region" description="Polar residues" evidence="16">
    <location>
        <begin position="873"/>
        <end position="887"/>
    </location>
</feature>
<feature type="compositionally biased region" description="Low complexity" evidence="16">
    <location>
        <begin position="732"/>
        <end position="756"/>
    </location>
</feature>
<dbReference type="CDD" id="cd04453">
    <property type="entry name" value="S1_RNase_E"/>
    <property type="match status" value="1"/>
</dbReference>
<evidence type="ECO:0000256" key="11">
    <source>
        <dbReference type="ARBA" id="ARBA00022801"/>
    </source>
</evidence>
<feature type="binding site" evidence="15">
    <location>
        <position position="450"/>
    </location>
    <ligand>
        <name>Mg(2+)</name>
        <dbReference type="ChEBI" id="CHEBI:18420"/>
        <note>catalytic</note>
    </ligand>
</feature>
<keyword evidence="10 15" id="KW-0255">Endonuclease</keyword>
<evidence type="ECO:0000256" key="15">
    <source>
        <dbReference type="HAMAP-Rule" id="MF_00970"/>
    </source>
</evidence>
<keyword evidence="3 15" id="KW-0963">Cytoplasm</keyword>
<comment type="subunit">
    <text evidence="15">Homotetramer formed by a dimer of dimers.</text>
</comment>
<dbReference type="InterPro" id="IPR028878">
    <property type="entry name" value="RNase_E"/>
</dbReference>
<dbReference type="Gene3D" id="2.40.50.140">
    <property type="entry name" value="Nucleic acid-binding proteins"/>
    <property type="match status" value="1"/>
</dbReference>
<keyword evidence="6 15" id="KW-0819">tRNA processing</keyword>
<evidence type="ECO:0000256" key="14">
    <source>
        <dbReference type="ARBA" id="ARBA00023136"/>
    </source>
</evidence>
<feature type="binding site" evidence="15">
    <location>
        <position position="407"/>
    </location>
    <ligand>
        <name>Mg(2+)</name>
        <dbReference type="ChEBI" id="CHEBI:18420"/>
        <note>catalytic</note>
    </ligand>
</feature>
<evidence type="ECO:0000256" key="6">
    <source>
        <dbReference type="ARBA" id="ARBA00022694"/>
    </source>
</evidence>
<dbReference type="EMBL" id="JBHRSL010000002">
    <property type="protein sequence ID" value="MFC3050945.1"/>
    <property type="molecule type" value="Genomic_DNA"/>
</dbReference>
<evidence type="ECO:0000256" key="1">
    <source>
        <dbReference type="ARBA" id="ARBA00005663"/>
    </source>
</evidence>
<evidence type="ECO:0000256" key="3">
    <source>
        <dbReference type="ARBA" id="ARBA00022490"/>
    </source>
</evidence>
<keyword evidence="19" id="KW-1185">Reference proteome</keyword>
<dbReference type="NCBIfam" id="TIGR00757">
    <property type="entry name" value="RNaseEG"/>
    <property type="match status" value="1"/>
</dbReference>
<dbReference type="InterPro" id="IPR048583">
    <property type="entry name" value="RNase_E_G_thioredoxin-like"/>
</dbReference>
<evidence type="ECO:0000256" key="7">
    <source>
        <dbReference type="ARBA" id="ARBA00022722"/>
    </source>
</evidence>
<evidence type="ECO:0000256" key="5">
    <source>
        <dbReference type="ARBA" id="ARBA00022552"/>
    </source>
</evidence>
<feature type="compositionally biased region" description="Basic residues" evidence="16">
    <location>
        <begin position="651"/>
        <end position="662"/>
    </location>
</feature>
<comment type="similarity">
    <text evidence="15">Belongs to the RNase E/G family. RNase E subfamily.</text>
</comment>
<evidence type="ECO:0000256" key="10">
    <source>
        <dbReference type="ARBA" id="ARBA00022759"/>
    </source>
</evidence>
<dbReference type="Pfam" id="PF10150">
    <property type="entry name" value="RNase_E_G"/>
    <property type="match status" value="1"/>
</dbReference>
<keyword evidence="5 15" id="KW-0698">rRNA processing</keyword>
<evidence type="ECO:0000259" key="17">
    <source>
        <dbReference type="PROSITE" id="PS50126"/>
    </source>
</evidence>
<proteinExistence type="inferred from homology"/>
<feature type="compositionally biased region" description="Basic residues" evidence="16">
    <location>
        <begin position="824"/>
        <end position="833"/>
    </location>
</feature>
<dbReference type="Pfam" id="PF20833">
    <property type="entry name" value="RNase_E_G_Thio"/>
    <property type="match status" value="1"/>
</dbReference>
<keyword evidence="12 15" id="KW-0460">Magnesium</keyword>
<dbReference type="PANTHER" id="PTHR30001">
    <property type="entry name" value="RIBONUCLEASE"/>
    <property type="match status" value="1"/>
</dbReference>
<protein>
    <recommendedName>
        <fullName evidence="15">Ribonuclease E</fullName>
        <shortName evidence="15">RNase E</shortName>
        <ecNumber evidence="15">3.1.26.12</ecNumber>
    </recommendedName>
</protein>
<feature type="region of interest" description="Disordered" evidence="16">
    <location>
        <begin position="97"/>
        <end position="175"/>
    </location>
</feature>
<comment type="cofactor">
    <cofactor evidence="15">
        <name>Mg(2+)</name>
        <dbReference type="ChEBI" id="CHEBI:18420"/>
    </cofactor>
    <text evidence="15">Binds 1 Mg(2+) ion per subunit.</text>
</comment>
<evidence type="ECO:0000256" key="12">
    <source>
        <dbReference type="ARBA" id="ARBA00022842"/>
    </source>
</evidence>
<dbReference type="PANTHER" id="PTHR30001:SF1">
    <property type="entry name" value="RIBONUCLEASE E_G-LIKE PROTEIN, CHLOROPLASTIC"/>
    <property type="match status" value="1"/>
</dbReference>
<evidence type="ECO:0000313" key="18">
    <source>
        <dbReference type="EMBL" id="MFC3050945.1"/>
    </source>
</evidence>
<dbReference type="PROSITE" id="PS50126">
    <property type="entry name" value="S1"/>
    <property type="match status" value="1"/>
</dbReference>
<comment type="cofactor">
    <cofactor evidence="15">
        <name>Zn(2+)</name>
        <dbReference type="ChEBI" id="CHEBI:29105"/>
    </cofactor>
    <text evidence="15">Binds 2 Zn(2+) ions per homotetramer.</text>
</comment>
<feature type="region of interest" description="Disordered" evidence="16">
    <location>
        <begin position="791"/>
        <end position="953"/>
    </location>
</feature>
<feature type="domain" description="S1 motif" evidence="17">
    <location>
        <begin position="40"/>
        <end position="118"/>
    </location>
</feature>